<dbReference type="EMBL" id="CAJVPQ010009038">
    <property type="protein sequence ID" value="CAG8712161.1"/>
    <property type="molecule type" value="Genomic_DNA"/>
</dbReference>
<evidence type="ECO:0000313" key="6">
    <source>
        <dbReference type="Proteomes" id="UP000789570"/>
    </source>
</evidence>
<keyword evidence="6" id="KW-1185">Reference proteome</keyword>
<name>A0A9N9N8G0_9GLOM</name>
<proteinExistence type="predicted"/>
<gene>
    <name evidence="5" type="ORF">FCALED_LOCUS13975</name>
</gene>
<feature type="non-terminal residue" evidence="5">
    <location>
        <position position="111"/>
    </location>
</feature>
<keyword evidence="1" id="KW-0479">Metal-binding</keyword>
<feature type="domain" description="FLYWCH-type" evidence="4">
    <location>
        <begin position="10"/>
        <end position="70"/>
    </location>
</feature>
<dbReference type="OrthoDB" id="2386348at2759"/>
<evidence type="ECO:0000259" key="4">
    <source>
        <dbReference type="Pfam" id="PF04500"/>
    </source>
</evidence>
<dbReference type="Proteomes" id="UP000789570">
    <property type="component" value="Unassembled WGS sequence"/>
</dbReference>
<evidence type="ECO:0000313" key="5">
    <source>
        <dbReference type="EMBL" id="CAG8712161.1"/>
    </source>
</evidence>
<dbReference type="AlphaFoldDB" id="A0A9N9N8G0"/>
<organism evidence="5 6">
    <name type="scientific">Funneliformis caledonium</name>
    <dbReference type="NCBI Taxonomy" id="1117310"/>
    <lineage>
        <taxon>Eukaryota</taxon>
        <taxon>Fungi</taxon>
        <taxon>Fungi incertae sedis</taxon>
        <taxon>Mucoromycota</taxon>
        <taxon>Glomeromycotina</taxon>
        <taxon>Glomeromycetes</taxon>
        <taxon>Glomerales</taxon>
        <taxon>Glomeraceae</taxon>
        <taxon>Funneliformis</taxon>
    </lineage>
</organism>
<keyword evidence="3" id="KW-0862">Zinc</keyword>
<protein>
    <submittedName>
        <fullName evidence="5">4073_t:CDS:1</fullName>
    </submittedName>
</protein>
<dbReference type="InterPro" id="IPR007588">
    <property type="entry name" value="Znf_FLYWCH"/>
</dbReference>
<reference evidence="5" key="1">
    <citation type="submission" date="2021-06" db="EMBL/GenBank/DDBJ databases">
        <authorList>
            <person name="Kallberg Y."/>
            <person name="Tangrot J."/>
            <person name="Rosling A."/>
        </authorList>
    </citation>
    <scope>NUCLEOTIDE SEQUENCE</scope>
    <source>
        <strain evidence="5">UK204</strain>
    </source>
</reference>
<comment type="caution">
    <text evidence="5">The sequence shown here is derived from an EMBL/GenBank/DDBJ whole genome shotgun (WGS) entry which is preliminary data.</text>
</comment>
<sequence length="111" mass="12929">MNNIICEVVPSIRNKDKLNVHGYLMIKDKNRRNLYYWSCEKRNLLQCRGRATTKLIEDQHYLQHASDHNHAAEASRVNVIKTINVLKERAQQTNDKPVQIIQSTIADTSQE</sequence>
<dbReference type="Pfam" id="PF04500">
    <property type="entry name" value="FLYWCH"/>
    <property type="match status" value="1"/>
</dbReference>
<evidence type="ECO:0000256" key="1">
    <source>
        <dbReference type="ARBA" id="ARBA00022723"/>
    </source>
</evidence>
<dbReference type="GO" id="GO:0008270">
    <property type="term" value="F:zinc ion binding"/>
    <property type="evidence" value="ECO:0007669"/>
    <property type="project" value="UniProtKB-KW"/>
</dbReference>
<evidence type="ECO:0000256" key="2">
    <source>
        <dbReference type="ARBA" id="ARBA00022771"/>
    </source>
</evidence>
<accession>A0A9N9N8G0</accession>
<keyword evidence="2" id="KW-0863">Zinc-finger</keyword>
<dbReference type="Gene3D" id="2.20.25.240">
    <property type="match status" value="1"/>
</dbReference>
<evidence type="ECO:0000256" key="3">
    <source>
        <dbReference type="ARBA" id="ARBA00022833"/>
    </source>
</evidence>